<dbReference type="GO" id="GO:0004519">
    <property type="term" value="F:endonuclease activity"/>
    <property type="evidence" value="ECO:0007669"/>
    <property type="project" value="UniProtKB-KW"/>
</dbReference>
<keyword evidence="3" id="KW-0378">Hydrolase</keyword>
<dbReference type="Gene3D" id="1.10.30.50">
    <property type="match status" value="1"/>
</dbReference>
<organism evidence="3 4">
    <name type="scientific">Pseudomonas petrae</name>
    <dbReference type="NCBI Taxonomy" id="2912190"/>
    <lineage>
        <taxon>Bacteria</taxon>
        <taxon>Pseudomonadati</taxon>
        <taxon>Pseudomonadota</taxon>
        <taxon>Gammaproteobacteria</taxon>
        <taxon>Pseudomonadales</taxon>
        <taxon>Pseudomonadaceae</taxon>
        <taxon>Pseudomonas</taxon>
    </lineage>
</organism>
<comment type="caution">
    <text evidence="3">The sequence shown here is derived from an EMBL/GenBank/DDBJ whole genome shotgun (WGS) entry which is preliminary data.</text>
</comment>
<evidence type="ECO:0000256" key="1">
    <source>
        <dbReference type="SAM" id="MobiDB-lite"/>
    </source>
</evidence>
<keyword evidence="3" id="KW-0255">Endonuclease</keyword>
<dbReference type="Pfam" id="PF01844">
    <property type="entry name" value="HNH"/>
    <property type="match status" value="1"/>
</dbReference>
<dbReference type="PANTHER" id="PTHR33877">
    <property type="entry name" value="SLL1193 PROTEIN"/>
    <property type="match status" value="1"/>
</dbReference>
<keyword evidence="4" id="KW-1185">Reference proteome</keyword>
<dbReference type="EMBL" id="JAKJXH010000061">
    <property type="protein sequence ID" value="MCF7545688.1"/>
    <property type="molecule type" value="Genomic_DNA"/>
</dbReference>
<dbReference type="SMART" id="SM00507">
    <property type="entry name" value="HNHc"/>
    <property type="match status" value="1"/>
</dbReference>
<dbReference type="CDD" id="cd00085">
    <property type="entry name" value="HNHc"/>
    <property type="match status" value="1"/>
</dbReference>
<dbReference type="InterPro" id="IPR002711">
    <property type="entry name" value="HNH"/>
</dbReference>
<dbReference type="InterPro" id="IPR003615">
    <property type="entry name" value="HNH_nuc"/>
</dbReference>
<protein>
    <submittedName>
        <fullName evidence="3">HNH endonuclease</fullName>
    </submittedName>
</protein>
<evidence type="ECO:0000313" key="4">
    <source>
        <dbReference type="Proteomes" id="UP001162905"/>
    </source>
</evidence>
<reference evidence="3" key="1">
    <citation type="submission" date="2022-01" db="EMBL/GenBank/DDBJ databases">
        <title>Pseudomonas sp. nov. isolated from Antarctic regolith.</title>
        <authorList>
            <person name="Novakova D."/>
            <person name="Sedlar K."/>
        </authorList>
    </citation>
    <scope>NUCLEOTIDE SEQUENCE</scope>
    <source>
        <strain evidence="3">P2647</strain>
    </source>
</reference>
<name>A0ABS9IF29_9PSED</name>
<dbReference type="Proteomes" id="UP001162905">
    <property type="component" value="Unassembled WGS sequence"/>
</dbReference>
<feature type="region of interest" description="Disordered" evidence="1">
    <location>
        <begin position="1"/>
        <end position="26"/>
    </location>
</feature>
<evidence type="ECO:0000313" key="3">
    <source>
        <dbReference type="EMBL" id="MCF7545688.1"/>
    </source>
</evidence>
<feature type="domain" description="HNH nuclease" evidence="2">
    <location>
        <begin position="29"/>
        <end position="80"/>
    </location>
</feature>
<dbReference type="PANTHER" id="PTHR33877:SF2">
    <property type="entry name" value="OS07G0170200 PROTEIN"/>
    <property type="match status" value="1"/>
</dbReference>
<proteinExistence type="predicted"/>
<keyword evidence="3" id="KW-0540">Nuclease</keyword>
<dbReference type="RefSeq" id="WP_237254981.1">
    <property type="nucleotide sequence ID" value="NZ_JAKJXF010000004.1"/>
</dbReference>
<accession>A0ABS9IF29</accession>
<gene>
    <name evidence="3" type="ORF">L4G47_26230</name>
</gene>
<dbReference type="InterPro" id="IPR052892">
    <property type="entry name" value="NA-targeting_endonuclease"/>
</dbReference>
<evidence type="ECO:0000259" key="2">
    <source>
        <dbReference type="SMART" id="SM00507"/>
    </source>
</evidence>
<sequence>MDTGRLSSKPAAQTGEGWGSGRGGRAWRRKREQILHRDLYTCQSCGRVTPELEVDHIINKAQGGSDSDDNLQTLCVPCHKLKTAAESLAGRG</sequence>